<evidence type="ECO:0000259" key="2">
    <source>
        <dbReference type="PROSITE" id="PS50238"/>
    </source>
</evidence>
<dbReference type="Pfam" id="PF00620">
    <property type="entry name" value="RhoGAP"/>
    <property type="match status" value="1"/>
</dbReference>
<feature type="domain" description="Rho-GAP" evidence="2">
    <location>
        <begin position="216"/>
        <end position="323"/>
    </location>
</feature>
<dbReference type="InterPro" id="IPR000198">
    <property type="entry name" value="RhoGAP_dom"/>
</dbReference>
<protein>
    <recommendedName>
        <fullName evidence="2">Rho-GAP domain-containing protein</fullName>
    </recommendedName>
</protein>
<organism evidence="3 4">
    <name type="scientific">Zophobas morio</name>
    <dbReference type="NCBI Taxonomy" id="2755281"/>
    <lineage>
        <taxon>Eukaryota</taxon>
        <taxon>Metazoa</taxon>
        <taxon>Ecdysozoa</taxon>
        <taxon>Arthropoda</taxon>
        <taxon>Hexapoda</taxon>
        <taxon>Insecta</taxon>
        <taxon>Pterygota</taxon>
        <taxon>Neoptera</taxon>
        <taxon>Endopterygota</taxon>
        <taxon>Coleoptera</taxon>
        <taxon>Polyphaga</taxon>
        <taxon>Cucujiformia</taxon>
        <taxon>Tenebrionidae</taxon>
        <taxon>Zophobas</taxon>
    </lineage>
</organism>
<dbReference type="Gene3D" id="1.10.555.10">
    <property type="entry name" value="Rho GTPase activation protein"/>
    <property type="match status" value="1"/>
</dbReference>
<dbReference type="PANTHER" id="PTHR23176:SF129">
    <property type="entry name" value="RHO GTPASE ACTIVATING PROTEIN AT 16F, ISOFORM E-RELATED"/>
    <property type="match status" value="1"/>
</dbReference>
<dbReference type="InterPro" id="IPR050729">
    <property type="entry name" value="Rho-GAP"/>
</dbReference>
<accession>A0AA38IBE5</accession>
<dbReference type="InterPro" id="IPR008936">
    <property type="entry name" value="Rho_GTPase_activation_prot"/>
</dbReference>
<dbReference type="GO" id="GO:0005737">
    <property type="term" value="C:cytoplasm"/>
    <property type="evidence" value="ECO:0007669"/>
    <property type="project" value="TreeGrafter"/>
</dbReference>
<dbReference type="PROSITE" id="PS50238">
    <property type="entry name" value="RHOGAP"/>
    <property type="match status" value="1"/>
</dbReference>
<dbReference type="Proteomes" id="UP001168821">
    <property type="component" value="Unassembled WGS sequence"/>
</dbReference>
<dbReference type="SUPFAM" id="SSF48350">
    <property type="entry name" value="GTPase activation domain, GAP"/>
    <property type="match status" value="1"/>
</dbReference>
<dbReference type="GO" id="GO:0005096">
    <property type="term" value="F:GTPase activator activity"/>
    <property type="evidence" value="ECO:0007669"/>
    <property type="project" value="UniProtKB-KW"/>
</dbReference>
<evidence type="ECO:0000256" key="1">
    <source>
        <dbReference type="ARBA" id="ARBA00022468"/>
    </source>
</evidence>
<keyword evidence="1" id="KW-0343">GTPase activation</keyword>
<evidence type="ECO:0000313" key="4">
    <source>
        <dbReference type="Proteomes" id="UP001168821"/>
    </source>
</evidence>
<dbReference type="PANTHER" id="PTHR23176">
    <property type="entry name" value="RHO/RAC/CDC GTPASE-ACTIVATING PROTEIN"/>
    <property type="match status" value="1"/>
</dbReference>
<dbReference type="AlphaFoldDB" id="A0AA38IBE5"/>
<reference evidence="3" key="1">
    <citation type="journal article" date="2023" name="G3 (Bethesda)">
        <title>Whole genome assemblies of Zophobas morio and Tenebrio molitor.</title>
        <authorList>
            <person name="Kaur S."/>
            <person name="Stinson S.A."/>
            <person name="diCenzo G.C."/>
        </authorList>
    </citation>
    <scope>NUCLEOTIDE SEQUENCE</scope>
    <source>
        <strain evidence="3">QUZm001</strain>
    </source>
</reference>
<comment type="caution">
    <text evidence="3">The sequence shown here is derived from an EMBL/GenBank/DDBJ whole genome shotgun (WGS) entry which is preliminary data.</text>
</comment>
<sequence length="323" mass="37471">MTRHSIAFDRLPENERRQLEDLITDCENEPKHLVASVSKPGNFPLPEDEEVQIRTTVRNNKPERPRTYAPTLTKKKEDILEFRGVVHLEIGREICVKVRPKEILRTYNGVLQLVDSKGMSKTIRKNVSLKRGTKQIGKKELEMMDCDRTIYRLEFATAKELKIFQENEKSYHTIPSTSAFKNIGPWSQLRKLLKKRSSRDLLESKGILKNEPIFGNTLENVCDVDEHVPEVVTKIIRLIEEPTNITSVGLYRTSANLAVIQNIRFEINSGRWDVLEKHKNDVDVLTGTLKLFFRELKQPLISYETYQQLKKSLSEYILLLIIN</sequence>
<name>A0AA38IBE5_9CUCU</name>
<keyword evidence="4" id="KW-1185">Reference proteome</keyword>
<proteinExistence type="predicted"/>
<dbReference type="EMBL" id="JALNTZ010000005">
    <property type="protein sequence ID" value="KAJ3652069.1"/>
    <property type="molecule type" value="Genomic_DNA"/>
</dbReference>
<gene>
    <name evidence="3" type="ORF">Zmor_018066</name>
</gene>
<evidence type="ECO:0000313" key="3">
    <source>
        <dbReference type="EMBL" id="KAJ3652069.1"/>
    </source>
</evidence>
<dbReference type="GO" id="GO:0007165">
    <property type="term" value="P:signal transduction"/>
    <property type="evidence" value="ECO:0007669"/>
    <property type="project" value="InterPro"/>
</dbReference>